<feature type="binding site" evidence="3">
    <location>
        <position position="135"/>
    </location>
    <ligand>
        <name>a divalent metal cation</name>
        <dbReference type="ChEBI" id="CHEBI:60240"/>
    </ligand>
</feature>
<dbReference type="InterPro" id="IPR034660">
    <property type="entry name" value="DinB/YfiT-like"/>
</dbReference>
<dbReference type="GO" id="GO:0046872">
    <property type="term" value="F:metal ion binding"/>
    <property type="evidence" value="ECO:0007669"/>
    <property type="project" value="UniProtKB-KW"/>
</dbReference>
<evidence type="ECO:0000256" key="1">
    <source>
        <dbReference type="ARBA" id="ARBA00008635"/>
    </source>
</evidence>
<accession>A0A1G6SZR2</accession>
<comment type="similarity">
    <text evidence="1">Belongs to the DinB family.</text>
</comment>
<dbReference type="InterPro" id="IPR007837">
    <property type="entry name" value="DinB"/>
</dbReference>
<protein>
    <submittedName>
        <fullName evidence="4">Uncharacterized damage-inducible protein DinB (Forms a four-helix bundle)</fullName>
    </submittedName>
</protein>
<dbReference type="OrthoDB" id="9811413at2"/>
<dbReference type="AlphaFoldDB" id="A0A1G6SZR2"/>
<evidence type="ECO:0000256" key="2">
    <source>
        <dbReference type="ARBA" id="ARBA00022723"/>
    </source>
</evidence>
<feature type="binding site" evidence="3">
    <location>
        <position position="49"/>
    </location>
    <ligand>
        <name>a divalent metal cation</name>
        <dbReference type="ChEBI" id="CHEBI:60240"/>
    </ligand>
</feature>
<evidence type="ECO:0000256" key="3">
    <source>
        <dbReference type="PIRSR" id="PIRSR607837-1"/>
    </source>
</evidence>
<keyword evidence="5" id="KW-1185">Reference proteome</keyword>
<dbReference type="PANTHER" id="PTHR37302:SF3">
    <property type="entry name" value="DAMAGE-INDUCIBLE PROTEIN DINB"/>
    <property type="match status" value="1"/>
</dbReference>
<dbReference type="PANTHER" id="PTHR37302">
    <property type="entry name" value="SLR1116 PROTEIN"/>
    <property type="match status" value="1"/>
</dbReference>
<evidence type="ECO:0000313" key="4">
    <source>
        <dbReference type="EMBL" id="SDD22239.1"/>
    </source>
</evidence>
<dbReference type="Proteomes" id="UP000198757">
    <property type="component" value="Unassembled WGS sequence"/>
</dbReference>
<evidence type="ECO:0000313" key="5">
    <source>
        <dbReference type="Proteomes" id="UP000198757"/>
    </source>
</evidence>
<dbReference type="Pfam" id="PF05163">
    <property type="entry name" value="DinB"/>
    <property type="match status" value="1"/>
</dbReference>
<dbReference type="Gene3D" id="1.20.120.450">
    <property type="entry name" value="dinb family like domain"/>
    <property type="match status" value="1"/>
</dbReference>
<name>A0A1G6SZR2_NIADE</name>
<dbReference type="EMBL" id="FMZO01000007">
    <property type="protein sequence ID" value="SDD22239.1"/>
    <property type="molecule type" value="Genomic_DNA"/>
</dbReference>
<dbReference type="SUPFAM" id="SSF109854">
    <property type="entry name" value="DinB/YfiT-like putative metalloenzymes"/>
    <property type="match status" value="1"/>
</dbReference>
<gene>
    <name evidence="4" type="ORF">SAMN04487894_10735</name>
</gene>
<organism evidence="4 5">
    <name type="scientific">Niabella drilacis (strain DSM 25811 / CCM 8410 / CCUG 62505 / LMG 26954 / E90)</name>
    <dbReference type="NCBI Taxonomy" id="1285928"/>
    <lineage>
        <taxon>Bacteria</taxon>
        <taxon>Pseudomonadati</taxon>
        <taxon>Bacteroidota</taxon>
        <taxon>Chitinophagia</taxon>
        <taxon>Chitinophagales</taxon>
        <taxon>Chitinophagaceae</taxon>
        <taxon>Niabella</taxon>
    </lineage>
</organism>
<sequence>MDKKYFTELAKFNRVGTGQVCSWLQQISDEQWLRPVVSSFNSIHDTVLHMINAEDAWLQRFRKENLVRFDQRFTGTRQELLELWQQTSQQLSDWVAAFDETKLRAPFTYRRFNGQEYTSLYYQVIAHVVNHATYHRGQLVTLLRQVGFTGVQSTDLIGFYRV</sequence>
<keyword evidence="2 3" id="KW-0479">Metal-binding</keyword>
<proteinExistence type="inferred from homology"/>
<feature type="binding site" evidence="3">
    <location>
        <position position="131"/>
    </location>
    <ligand>
        <name>a divalent metal cation</name>
        <dbReference type="ChEBI" id="CHEBI:60240"/>
    </ligand>
</feature>
<reference evidence="5" key="1">
    <citation type="submission" date="2016-10" db="EMBL/GenBank/DDBJ databases">
        <authorList>
            <person name="Varghese N."/>
            <person name="Submissions S."/>
        </authorList>
    </citation>
    <scope>NUCLEOTIDE SEQUENCE [LARGE SCALE GENOMIC DNA]</scope>
    <source>
        <strain evidence="5">DSM 25811 / CCM 8410 / LMG 26954 / E90</strain>
    </source>
</reference>
<dbReference type="RefSeq" id="WP_090390656.1">
    <property type="nucleotide sequence ID" value="NZ_FMZO01000007.1"/>
</dbReference>
<dbReference type="STRING" id="1285928.SAMN04487894_10735"/>